<keyword evidence="2" id="KW-0479">Metal-binding</keyword>
<name>A0A811L5H1_9BILA</name>
<keyword evidence="5" id="KW-1185">Reference proteome</keyword>
<dbReference type="Proteomes" id="UP000783686">
    <property type="component" value="Unassembled WGS sequence"/>
</dbReference>
<evidence type="ECO:0000313" key="4">
    <source>
        <dbReference type="EMBL" id="CAD5222927.1"/>
    </source>
</evidence>
<gene>
    <name evidence="4" type="ORF">BOKJ2_LOCUS9888</name>
</gene>
<dbReference type="EMBL" id="CAJFCW020000005">
    <property type="protein sequence ID" value="CAG9117019.1"/>
    <property type="molecule type" value="Genomic_DNA"/>
</dbReference>
<dbReference type="GO" id="GO:0046872">
    <property type="term" value="F:metal ion binding"/>
    <property type="evidence" value="ECO:0007669"/>
    <property type="project" value="UniProtKB-KW"/>
</dbReference>
<dbReference type="Pfam" id="PF13359">
    <property type="entry name" value="DDE_Tnp_4"/>
    <property type="match status" value="1"/>
</dbReference>
<evidence type="ECO:0000259" key="3">
    <source>
        <dbReference type="Pfam" id="PF13359"/>
    </source>
</evidence>
<accession>A0A811L5H1</accession>
<reference evidence="4" key="1">
    <citation type="submission" date="2020-09" db="EMBL/GenBank/DDBJ databases">
        <authorList>
            <person name="Kikuchi T."/>
        </authorList>
    </citation>
    <scope>NUCLEOTIDE SEQUENCE</scope>
    <source>
        <strain evidence="4">SH1</strain>
    </source>
</reference>
<comment type="cofactor">
    <cofactor evidence="1">
        <name>a divalent metal cation</name>
        <dbReference type="ChEBI" id="CHEBI:60240"/>
    </cofactor>
</comment>
<dbReference type="Proteomes" id="UP000614601">
    <property type="component" value="Unassembled WGS sequence"/>
</dbReference>
<evidence type="ECO:0000256" key="1">
    <source>
        <dbReference type="ARBA" id="ARBA00001968"/>
    </source>
</evidence>
<dbReference type="EMBL" id="CAJFDH010000005">
    <property type="protein sequence ID" value="CAD5222927.1"/>
    <property type="molecule type" value="Genomic_DNA"/>
</dbReference>
<proteinExistence type="predicted"/>
<dbReference type="AlphaFoldDB" id="A0A811L5H1"/>
<organism evidence="4 5">
    <name type="scientific">Bursaphelenchus okinawaensis</name>
    <dbReference type="NCBI Taxonomy" id="465554"/>
    <lineage>
        <taxon>Eukaryota</taxon>
        <taxon>Metazoa</taxon>
        <taxon>Ecdysozoa</taxon>
        <taxon>Nematoda</taxon>
        <taxon>Chromadorea</taxon>
        <taxon>Rhabditida</taxon>
        <taxon>Tylenchina</taxon>
        <taxon>Tylenchomorpha</taxon>
        <taxon>Aphelenchoidea</taxon>
        <taxon>Aphelenchoididae</taxon>
        <taxon>Bursaphelenchus</taxon>
    </lineage>
</organism>
<evidence type="ECO:0000313" key="5">
    <source>
        <dbReference type="Proteomes" id="UP000614601"/>
    </source>
</evidence>
<dbReference type="InterPro" id="IPR027806">
    <property type="entry name" value="HARBI1_dom"/>
</dbReference>
<feature type="domain" description="DDE Tnp4" evidence="3">
    <location>
        <begin position="110"/>
        <end position="202"/>
    </location>
</feature>
<dbReference type="OrthoDB" id="5863278at2759"/>
<comment type="caution">
    <text evidence="4">The sequence shown here is derived from an EMBL/GenBank/DDBJ whole genome shotgun (WGS) entry which is preliminary data.</text>
</comment>
<protein>
    <recommendedName>
        <fullName evidence="3">DDE Tnp4 domain-containing protein</fullName>
    </recommendedName>
</protein>
<evidence type="ECO:0000256" key="2">
    <source>
        <dbReference type="ARBA" id="ARBA00022723"/>
    </source>
</evidence>
<sequence>MFPEQVEALIQHIGPFLKPYQNESGRSILSPTLQVIIGLRFMAGNCYYYDLGDLYSCSAASAMRAVNYFTEAVLQGLRGGIGWPQSDEEAKLIGQKFAIKGGNRFFAGAVDGTLIEVVAPLQSRLTFVTRHHTTCINAVIVADTDMVIRYFWAGAGGSKHDDAVLRISSLQRAFDAGFRPFPGAVLIADSGYGDRSWLLAYRQNHPPAYENLYQ</sequence>